<dbReference type="PROSITE" id="PS50043">
    <property type="entry name" value="HTH_LUXR_2"/>
    <property type="match status" value="1"/>
</dbReference>
<dbReference type="SMART" id="SM00421">
    <property type="entry name" value="HTH_LUXR"/>
    <property type="match status" value="1"/>
</dbReference>
<evidence type="ECO:0000313" key="4">
    <source>
        <dbReference type="Proteomes" id="UP000324575"/>
    </source>
</evidence>
<feature type="transmembrane region" description="Helical" evidence="1">
    <location>
        <begin position="95"/>
        <end position="119"/>
    </location>
</feature>
<reference evidence="3 4" key="1">
    <citation type="submission" date="2019-03" db="EMBL/GenBank/DDBJ databases">
        <title>Single cell metagenomics reveals metabolic interactions within the superorganism composed of flagellate Streblomastix strix and complex community of Bacteroidetes bacteria on its surface.</title>
        <authorList>
            <person name="Treitli S.C."/>
            <person name="Kolisko M."/>
            <person name="Husnik F."/>
            <person name="Keeling P."/>
            <person name="Hampl V."/>
        </authorList>
    </citation>
    <scope>NUCLEOTIDE SEQUENCE [LARGE SCALE GENOMIC DNA]</scope>
    <source>
        <strain evidence="3">St1</strain>
    </source>
</reference>
<dbReference type="InterPro" id="IPR000792">
    <property type="entry name" value="Tscrpt_reg_LuxR_C"/>
</dbReference>
<gene>
    <name evidence="3" type="ORF">EZS26_001527</name>
</gene>
<evidence type="ECO:0000256" key="1">
    <source>
        <dbReference type="SAM" id="Phobius"/>
    </source>
</evidence>
<dbReference type="InterPro" id="IPR016032">
    <property type="entry name" value="Sig_transdc_resp-reg_C-effctor"/>
</dbReference>
<feature type="domain" description="HTH luxR-type" evidence="2">
    <location>
        <begin position="211"/>
        <end position="276"/>
    </location>
</feature>
<dbReference type="Proteomes" id="UP000324575">
    <property type="component" value="Unassembled WGS sequence"/>
</dbReference>
<organism evidence="3 4">
    <name type="scientific">Candidatus Ordinivivax streblomastigis</name>
    <dbReference type="NCBI Taxonomy" id="2540710"/>
    <lineage>
        <taxon>Bacteria</taxon>
        <taxon>Pseudomonadati</taxon>
        <taxon>Bacteroidota</taxon>
        <taxon>Bacteroidia</taxon>
        <taxon>Bacteroidales</taxon>
        <taxon>Candidatus Ordinivivax</taxon>
    </lineage>
</organism>
<accession>A0A5M8P1Z8</accession>
<protein>
    <recommendedName>
        <fullName evidence="2">HTH luxR-type domain-containing protein</fullName>
    </recommendedName>
</protein>
<keyword evidence="1" id="KW-0472">Membrane</keyword>
<dbReference type="Pfam" id="PF00196">
    <property type="entry name" value="GerE"/>
    <property type="match status" value="1"/>
</dbReference>
<dbReference type="GO" id="GO:0003677">
    <property type="term" value="F:DNA binding"/>
    <property type="evidence" value="ECO:0007669"/>
    <property type="project" value="InterPro"/>
</dbReference>
<comment type="caution">
    <text evidence="3">The sequence shown here is derived from an EMBL/GenBank/DDBJ whole genome shotgun (WGS) entry which is preliminary data.</text>
</comment>
<dbReference type="InterPro" id="IPR036388">
    <property type="entry name" value="WH-like_DNA-bd_sf"/>
</dbReference>
<dbReference type="GO" id="GO:0006355">
    <property type="term" value="P:regulation of DNA-templated transcription"/>
    <property type="evidence" value="ECO:0007669"/>
    <property type="project" value="InterPro"/>
</dbReference>
<proteinExistence type="predicted"/>
<sequence length="284" mass="32954">MKKKIEVLSVILFVVLVNLISVEALQASSKHKKTGDLKTVKAICDSACVPQDDQTRQLYLETENRCENMADKKLEPNIQADMEALYQEMRNYRRCMVWCSLFLLGGLLLAIGTSCILYCKYQRSKSLQAELKEKNDLLHHLSSLNHAYEECNFEKIKQFFLIEGSLNSDEKKKNATVLKKVCKIIFGKDSADWNDLFRVMNQLYPNYFDKIQLYFPVLTELEYKICCMTKSGVTNWEIANILSINMNAVYMRKTRIRKKIGAANRGDIVRFLDDRILMSLENNR</sequence>
<evidence type="ECO:0000259" key="2">
    <source>
        <dbReference type="PROSITE" id="PS50043"/>
    </source>
</evidence>
<keyword evidence="1" id="KW-0812">Transmembrane</keyword>
<name>A0A5M8P1Z8_9BACT</name>
<keyword evidence="1" id="KW-1133">Transmembrane helix</keyword>
<dbReference type="Gene3D" id="1.10.10.10">
    <property type="entry name" value="Winged helix-like DNA-binding domain superfamily/Winged helix DNA-binding domain"/>
    <property type="match status" value="1"/>
</dbReference>
<evidence type="ECO:0000313" key="3">
    <source>
        <dbReference type="EMBL" id="KAA6302414.1"/>
    </source>
</evidence>
<dbReference type="SUPFAM" id="SSF46894">
    <property type="entry name" value="C-terminal effector domain of the bipartite response regulators"/>
    <property type="match status" value="1"/>
</dbReference>
<dbReference type="EMBL" id="SNRX01000008">
    <property type="protein sequence ID" value="KAA6302414.1"/>
    <property type="molecule type" value="Genomic_DNA"/>
</dbReference>
<dbReference type="AlphaFoldDB" id="A0A5M8P1Z8"/>